<name>A0A6C0F4I0_9ZZZZ</name>
<proteinExistence type="predicted"/>
<dbReference type="EMBL" id="MN738743">
    <property type="protein sequence ID" value="QHT36478.1"/>
    <property type="molecule type" value="Genomic_DNA"/>
</dbReference>
<feature type="compositionally biased region" description="Basic and acidic residues" evidence="1">
    <location>
        <begin position="80"/>
        <end position="104"/>
    </location>
</feature>
<accession>A0A6C0F4I0</accession>
<feature type="region of interest" description="Disordered" evidence="1">
    <location>
        <begin position="1"/>
        <end position="23"/>
    </location>
</feature>
<reference evidence="2" key="1">
    <citation type="journal article" date="2020" name="Nature">
        <title>Giant virus diversity and host interactions through global metagenomics.</title>
        <authorList>
            <person name="Schulz F."/>
            <person name="Roux S."/>
            <person name="Paez-Espino D."/>
            <person name="Jungbluth S."/>
            <person name="Walsh D.A."/>
            <person name="Denef V.J."/>
            <person name="McMahon K.D."/>
            <person name="Konstantinidis K.T."/>
            <person name="Eloe-Fadrosh E.A."/>
            <person name="Kyrpides N.C."/>
            <person name="Woyke T."/>
        </authorList>
    </citation>
    <scope>NUCLEOTIDE SEQUENCE</scope>
    <source>
        <strain evidence="2">GVMAG-S-ERX555931-87</strain>
    </source>
</reference>
<dbReference type="AlphaFoldDB" id="A0A6C0F4I0"/>
<evidence type="ECO:0000313" key="2">
    <source>
        <dbReference type="EMBL" id="QHT36478.1"/>
    </source>
</evidence>
<feature type="compositionally biased region" description="Polar residues" evidence="1">
    <location>
        <begin position="1"/>
        <end position="10"/>
    </location>
</feature>
<feature type="region of interest" description="Disordered" evidence="1">
    <location>
        <begin position="63"/>
        <end position="104"/>
    </location>
</feature>
<organism evidence="2">
    <name type="scientific">viral metagenome</name>
    <dbReference type="NCBI Taxonomy" id="1070528"/>
    <lineage>
        <taxon>unclassified sequences</taxon>
        <taxon>metagenomes</taxon>
        <taxon>organismal metagenomes</taxon>
    </lineage>
</organism>
<protein>
    <submittedName>
        <fullName evidence="2">Uncharacterized protein</fullName>
    </submittedName>
</protein>
<evidence type="ECO:0000256" key="1">
    <source>
        <dbReference type="SAM" id="MobiDB-lite"/>
    </source>
</evidence>
<sequence>MARGNLSFNQKEARKLKKKARYAETRYKETNNSEWLQKRDRYNDEANAYLRNHEADVKNQKAVISENNKTDDQIMNEAMRQNRRERNEREQAKMMQDSKKESLELKKKKTREDILKKKKEQEEMMKKNEEEFSEQVEKFNEGKDEFIKDYLKEHPDKDYSTAHREFFREYKKMIEAREFKNSIVARMVDELGISEKEADESFIQMIKEGIEGQEDRRGRGQCQLVWNEGGAGKSSLVENIMKNGLEPSEEVFFIGPSQMEEVTSKL</sequence>